<dbReference type="InterPro" id="IPR050227">
    <property type="entry name" value="Rab"/>
</dbReference>
<dbReference type="SMART" id="SM00174">
    <property type="entry name" value="RHO"/>
    <property type="match status" value="1"/>
</dbReference>
<dbReference type="PRINTS" id="PR00449">
    <property type="entry name" value="RASTRNSFRMNG"/>
</dbReference>
<dbReference type="FunFam" id="3.40.50.300:FF:001129">
    <property type="entry name" value="ras-related protein Rab-44 isoform X2"/>
    <property type="match status" value="1"/>
</dbReference>
<evidence type="ECO:0000256" key="2">
    <source>
        <dbReference type="ARBA" id="ARBA00023134"/>
    </source>
</evidence>
<dbReference type="AlphaFoldDB" id="H3BXA3"/>
<accession>H3BXA3</accession>
<evidence type="ECO:0000313" key="4">
    <source>
        <dbReference type="Ensembl" id="ENSTNIP00000000616.1"/>
    </source>
</evidence>
<dbReference type="InterPro" id="IPR001806">
    <property type="entry name" value="Small_GTPase"/>
</dbReference>
<reference evidence="4" key="2">
    <citation type="submission" date="2025-08" db="UniProtKB">
        <authorList>
            <consortium name="Ensembl"/>
        </authorList>
    </citation>
    <scope>IDENTIFICATION</scope>
</reference>
<dbReference type="PROSITE" id="PS51421">
    <property type="entry name" value="RAS"/>
    <property type="match status" value="1"/>
</dbReference>
<dbReference type="SMART" id="SM00175">
    <property type="entry name" value="RAB"/>
    <property type="match status" value="1"/>
</dbReference>
<dbReference type="InterPro" id="IPR005225">
    <property type="entry name" value="Small_GTP-bd"/>
</dbReference>
<keyword evidence="3" id="KW-0449">Lipoprotein</keyword>
<dbReference type="SUPFAM" id="SSF52540">
    <property type="entry name" value="P-loop containing nucleoside triphosphate hydrolases"/>
    <property type="match status" value="1"/>
</dbReference>
<evidence type="ECO:0000256" key="1">
    <source>
        <dbReference type="ARBA" id="ARBA00022741"/>
    </source>
</evidence>
<dbReference type="GO" id="GO:0003924">
    <property type="term" value="F:GTPase activity"/>
    <property type="evidence" value="ECO:0007669"/>
    <property type="project" value="InterPro"/>
</dbReference>
<keyword evidence="2" id="KW-0342">GTP-binding</keyword>
<dbReference type="Proteomes" id="UP000007303">
    <property type="component" value="Unassembled WGS sequence"/>
</dbReference>
<reference evidence="4" key="3">
    <citation type="submission" date="2025-09" db="UniProtKB">
        <authorList>
            <consortium name="Ensembl"/>
        </authorList>
    </citation>
    <scope>IDENTIFICATION</scope>
</reference>
<reference evidence="5" key="1">
    <citation type="journal article" date="2004" name="Nature">
        <title>Genome duplication in the teleost fish Tetraodon nigroviridis reveals the early vertebrate proto-karyotype.</title>
        <authorList>
            <person name="Jaillon O."/>
            <person name="Aury J.-M."/>
            <person name="Brunet F."/>
            <person name="Petit J.-L."/>
            <person name="Stange-Thomann N."/>
            <person name="Mauceli E."/>
            <person name="Bouneau L."/>
            <person name="Fischer C."/>
            <person name="Ozouf-Costaz C."/>
            <person name="Bernot A."/>
            <person name="Nicaud S."/>
            <person name="Jaffe D."/>
            <person name="Fisher S."/>
            <person name="Lutfalla G."/>
            <person name="Dossat C."/>
            <person name="Segurens B."/>
            <person name="Dasilva C."/>
            <person name="Salanoubat M."/>
            <person name="Levy M."/>
            <person name="Boudet N."/>
            <person name="Castellano S."/>
            <person name="Anthouard V."/>
            <person name="Jubin C."/>
            <person name="Castelli V."/>
            <person name="Katinka M."/>
            <person name="Vacherie B."/>
            <person name="Biemont C."/>
            <person name="Skalli Z."/>
            <person name="Cattolico L."/>
            <person name="Poulain J."/>
            <person name="De Berardinis V."/>
            <person name="Cruaud C."/>
            <person name="Duprat S."/>
            <person name="Brottier P."/>
            <person name="Coutanceau J.-P."/>
            <person name="Gouzy J."/>
            <person name="Parra G."/>
            <person name="Lardier G."/>
            <person name="Chapple C."/>
            <person name="McKernan K.J."/>
            <person name="McEwan P."/>
            <person name="Bosak S."/>
            <person name="Kellis M."/>
            <person name="Volff J.-N."/>
            <person name="Guigo R."/>
            <person name="Zody M.C."/>
            <person name="Mesirov J."/>
            <person name="Lindblad-Toh K."/>
            <person name="Birren B."/>
            <person name="Nusbaum C."/>
            <person name="Kahn D."/>
            <person name="Robinson-Rechavi M."/>
            <person name="Laudet V."/>
            <person name="Schachter V."/>
            <person name="Quetier F."/>
            <person name="Saurin W."/>
            <person name="Scarpelli C."/>
            <person name="Wincker P."/>
            <person name="Lander E.S."/>
            <person name="Weissenbach J."/>
            <person name="Roest Crollius H."/>
        </authorList>
    </citation>
    <scope>NUCLEOTIDE SEQUENCE [LARGE SCALE GENOMIC DNA]</scope>
</reference>
<dbReference type="PROSITE" id="PS51417">
    <property type="entry name" value="ARF"/>
    <property type="match status" value="1"/>
</dbReference>
<dbReference type="Ensembl" id="ENSTNIT00000003968.1">
    <property type="protein sequence ID" value="ENSTNIP00000000616.1"/>
    <property type="gene ID" value="ENSTNIG00000001043.1"/>
</dbReference>
<dbReference type="InterPro" id="IPR027417">
    <property type="entry name" value="P-loop_NTPase"/>
</dbReference>
<dbReference type="STRING" id="99883.ENSTNIP00000000616"/>
<dbReference type="NCBIfam" id="TIGR00231">
    <property type="entry name" value="small_GTP"/>
    <property type="match status" value="1"/>
</dbReference>
<evidence type="ECO:0000256" key="3">
    <source>
        <dbReference type="ARBA" id="ARBA00023288"/>
    </source>
</evidence>
<dbReference type="HOGENOM" id="CLU_041217_10_6_1"/>
<dbReference type="PROSITE" id="PS51419">
    <property type="entry name" value="RAB"/>
    <property type="match status" value="1"/>
</dbReference>
<dbReference type="SMART" id="SM00173">
    <property type="entry name" value="RAS"/>
    <property type="match status" value="1"/>
</dbReference>
<sequence>SQKSPERVFKVVFLGSSGVGKTSFIHRFCTGKPRGKTTATVGMDFQMKTLSVGSSTITLQLWDTAGQERSFCSITEQYYRKADGILAMYDLTRSASFSALGGWMRSVKEKACDGVPLVLLANKLDRAEGRQVAASAGRGLAKQHRALFYECSAETGCNIEEVMTQLASYVLLGVGGSSAGSAERESNFSMTREVKNNSCLLG</sequence>
<dbReference type="SMART" id="SM00176">
    <property type="entry name" value="RAN"/>
    <property type="match status" value="1"/>
</dbReference>
<dbReference type="Gene3D" id="3.40.50.300">
    <property type="entry name" value="P-loop containing nucleotide triphosphate hydrolases"/>
    <property type="match status" value="1"/>
</dbReference>
<name>H3BXA3_TETNG</name>
<keyword evidence="5" id="KW-1185">Reference proteome</keyword>
<evidence type="ECO:0000313" key="5">
    <source>
        <dbReference type="Proteomes" id="UP000007303"/>
    </source>
</evidence>
<dbReference type="OMA" id="TENKGCC"/>
<dbReference type="CDD" id="cd00154">
    <property type="entry name" value="Rab"/>
    <property type="match status" value="1"/>
</dbReference>
<keyword evidence="1" id="KW-0547">Nucleotide-binding</keyword>
<proteinExistence type="predicted"/>
<organism evidence="4 5">
    <name type="scientific">Tetraodon nigroviridis</name>
    <name type="common">Spotted green pufferfish</name>
    <name type="synonym">Chelonodon nigroviridis</name>
    <dbReference type="NCBI Taxonomy" id="99883"/>
    <lineage>
        <taxon>Eukaryota</taxon>
        <taxon>Metazoa</taxon>
        <taxon>Chordata</taxon>
        <taxon>Craniata</taxon>
        <taxon>Vertebrata</taxon>
        <taxon>Euteleostomi</taxon>
        <taxon>Actinopterygii</taxon>
        <taxon>Neopterygii</taxon>
        <taxon>Teleostei</taxon>
        <taxon>Neoteleostei</taxon>
        <taxon>Acanthomorphata</taxon>
        <taxon>Eupercaria</taxon>
        <taxon>Tetraodontiformes</taxon>
        <taxon>Tetradontoidea</taxon>
        <taxon>Tetraodontidae</taxon>
        <taxon>Tetraodon</taxon>
    </lineage>
</organism>
<dbReference type="InParanoid" id="H3BXA3"/>
<dbReference type="PANTHER" id="PTHR47977">
    <property type="entry name" value="RAS-RELATED PROTEIN RAB"/>
    <property type="match status" value="1"/>
</dbReference>
<dbReference type="Pfam" id="PF00071">
    <property type="entry name" value="Ras"/>
    <property type="match status" value="1"/>
</dbReference>
<protein>
    <submittedName>
        <fullName evidence="4">Si:ch211-247i17.1</fullName>
    </submittedName>
</protein>
<dbReference type="GeneTree" id="ENSGT00940000165330"/>
<dbReference type="GO" id="GO:0005525">
    <property type="term" value="F:GTP binding"/>
    <property type="evidence" value="ECO:0007669"/>
    <property type="project" value="UniProtKB-KW"/>
</dbReference>